<protein>
    <submittedName>
        <fullName evidence="7">Nuclear-pore anchor-like</fullName>
    </submittedName>
</protein>
<feature type="coiled-coil region" evidence="4">
    <location>
        <begin position="23"/>
        <end position="57"/>
    </location>
</feature>
<dbReference type="RefSeq" id="XP_010472788.1">
    <property type="nucleotide sequence ID" value="XM_010474486.2"/>
</dbReference>
<keyword evidence="3" id="KW-0539">Nucleus</keyword>
<dbReference type="PANTHER" id="PTHR18898">
    <property type="entry name" value="NUCLEOPROTEIN TPR-RELATED"/>
    <property type="match status" value="1"/>
</dbReference>
<keyword evidence="6" id="KW-1185">Reference proteome</keyword>
<evidence type="ECO:0000256" key="2">
    <source>
        <dbReference type="ARBA" id="ARBA00023054"/>
    </source>
</evidence>
<evidence type="ECO:0000259" key="5">
    <source>
        <dbReference type="Pfam" id="PF25785"/>
    </source>
</evidence>
<accession>A0ABM0WLH3</accession>
<comment type="subcellular location">
    <subcellularLocation>
        <location evidence="1">Nucleus</location>
    </subcellularLocation>
</comment>
<dbReference type="PANTHER" id="PTHR18898:SF2">
    <property type="entry name" value="NUCLEOPROTEIN TPR"/>
    <property type="match status" value="1"/>
</dbReference>
<feature type="domain" description="NUA/TPR/MLP1-2-like" evidence="5">
    <location>
        <begin position="31"/>
        <end position="105"/>
    </location>
</feature>
<name>A0ABM0WLH3_CAMSA</name>
<organism evidence="6 7">
    <name type="scientific">Camelina sativa</name>
    <name type="common">False flax</name>
    <name type="synonym">Myagrum sativum</name>
    <dbReference type="NCBI Taxonomy" id="90675"/>
    <lineage>
        <taxon>Eukaryota</taxon>
        <taxon>Viridiplantae</taxon>
        <taxon>Streptophyta</taxon>
        <taxon>Embryophyta</taxon>
        <taxon>Tracheophyta</taxon>
        <taxon>Spermatophyta</taxon>
        <taxon>Magnoliopsida</taxon>
        <taxon>eudicotyledons</taxon>
        <taxon>Gunneridae</taxon>
        <taxon>Pentapetalae</taxon>
        <taxon>rosids</taxon>
        <taxon>malvids</taxon>
        <taxon>Brassicales</taxon>
        <taxon>Brassicaceae</taxon>
        <taxon>Camelineae</taxon>
        <taxon>Camelina</taxon>
    </lineage>
</organism>
<keyword evidence="2 4" id="KW-0175">Coiled coil</keyword>
<evidence type="ECO:0000256" key="4">
    <source>
        <dbReference type="SAM" id="Coils"/>
    </source>
</evidence>
<evidence type="ECO:0000256" key="1">
    <source>
        <dbReference type="ARBA" id="ARBA00004123"/>
    </source>
</evidence>
<proteinExistence type="predicted"/>
<evidence type="ECO:0000256" key="3">
    <source>
        <dbReference type="ARBA" id="ARBA00023242"/>
    </source>
</evidence>
<dbReference type="Pfam" id="PF25785">
    <property type="entry name" value="TPR"/>
    <property type="match status" value="1"/>
</dbReference>
<gene>
    <name evidence="7" type="primary">LOC104752368</name>
</gene>
<evidence type="ECO:0000313" key="7">
    <source>
        <dbReference type="RefSeq" id="XP_010472788.1"/>
    </source>
</evidence>
<dbReference type="GeneID" id="104752368"/>
<dbReference type="Proteomes" id="UP000694864">
    <property type="component" value="Chromosome 16"/>
</dbReference>
<reference evidence="7" key="2">
    <citation type="submission" date="2025-08" db="UniProtKB">
        <authorList>
            <consortium name="RefSeq"/>
        </authorList>
    </citation>
    <scope>IDENTIFICATION</scope>
    <source>
        <tissue evidence="7">Leaf</tissue>
    </source>
</reference>
<reference evidence="6" key="1">
    <citation type="journal article" date="2014" name="Nat. Commun.">
        <title>The emerging biofuel crop Camelina sativa retains a highly undifferentiated hexaploid genome structure.</title>
        <authorList>
            <person name="Kagale S."/>
            <person name="Koh C."/>
            <person name="Nixon J."/>
            <person name="Bollina V."/>
            <person name="Clarke W.E."/>
            <person name="Tuteja R."/>
            <person name="Spillane C."/>
            <person name="Robinson S.J."/>
            <person name="Links M.G."/>
            <person name="Clarke C."/>
            <person name="Higgins E.E."/>
            <person name="Huebert T."/>
            <person name="Sharpe A.G."/>
            <person name="Parkin I.A."/>
        </authorList>
    </citation>
    <scope>NUCLEOTIDE SEQUENCE [LARGE SCALE GENOMIC DNA]</scope>
    <source>
        <strain evidence="6">cv. DH55</strain>
    </source>
</reference>
<evidence type="ECO:0000313" key="6">
    <source>
        <dbReference type="Proteomes" id="UP000694864"/>
    </source>
</evidence>
<sequence length="148" mass="17271">MAFARLHIFSQLDEKLQDSVSERSNMEKYIMELKANLKRHERENSLSQKDISDLQKQVTILLKECRDVQLRCGAARDNEEVDPHHFNVEIDMESEVEQVISEHFISGLYIALWIGFAHISFKEGSMLLVLLDVIFQKVTKSSWKLLSY</sequence>
<dbReference type="InterPro" id="IPR057974">
    <property type="entry name" value="NUA/TPR/MLP1-2-like_dom"/>
</dbReference>